<accession>A0A0R2EXE0</accession>
<dbReference type="EMBL" id="AYZM01000131">
    <property type="protein sequence ID" value="KRN20627.1"/>
    <property type="molecule type" value="Genomic_DNA"/>
</dbReference>
<keyword evidence="2" id="KW-1185">Reference proteome</keyword>
<protein>
    <submittedName>
        <fullName evidence="1">Uncharacterized protein</fullName>
    </submittedName>
</protein>
<dbReference type="AlphaFoldDB" id="A0A0R2EXE0"/>
<organism evidence="1 2">
    <name type="scientific">Secundilactobacillus similis DSM 23365 = JCM 2765</name>
    <dbReference type="NCBI Taxonomy" id="1423804"/>
    <lineage>
        <taxon>Bacteria</taxon>
        <taxon>Bacillati</taxon>
        <taxon>Bacillota</taxon>
        <taxon>Bacilli</taxon>
        <taxon>Lactobacillales</taxon>
        <taxon>Lactobacillaceae</taxon>
        <taxon>Secundilactobacillus</taxon>
    </lineage>
</organism>
<gene>
    <name evidence="1" type="ORF">FD14_GL001413</name>
</gene>
<sequence length="62" mass="7321">MIGMISMDIAGLILIIGLTVFVTCVVKDPAEWIDDWDARHEVWDSIKRWFYEAYLEFKEVIK</sequence>
<dbReference type="PATRIC" id="fig|1423804.4.peg.1528"/>
<evidence type="ECO:0000313" key="2">
    <source>
        <dbReference type="Proteomes" id="UP000051442"/>
    </source>
</evidence>
<dbReference type="STRING" id="1423804.FD14_GL001413"/>
<evidence type="ECO:0000313" key="1">
    <source>
        <dbReference type="EMBL" id="KRN20627.1"/>
    </source>
</evidence>
<dbReference type="Proteomes" id="UP000051442">
    <property type="component" value="Unassembled WGS sequence"/>
</dbReference>
<reference evidence="1 2" key="1">
    <citation type="journal article" date="2015" name="Genome Announc.">
        <title>Expanding the biotechnology potential of lactobacilli through comparative genomics of 213 strains and associated genera.</title>
        <authorList>
            <person name="Sun Z."/>
            <person name="Harris H.M."/>
            <person name="McCann A."/>
            <person name="Guo C."/>
            <person name="Argimon S."/>
            <person name="Zhang W."/>
            <person name="Yang X."/>
            <person name="Jeffery I.B."/>
            <person name="Cooney J.C."/>
            <person name="Kagawa T.F."/>
            <person name="Liu W."/>
            <person name="Song Y."/>
            <person name="Salvetti E."/>
            <person name="Wrobel A."/>
            <person name="Rasinkangas P."/>
            <person name="Parkhill J."/>
            <person name="Rea M.C."/>
            <person name="O'Sullivan O."/>
            <person name="Ritari J."/>
            <person name="Douillard F.P."/>
            <person name="Paul Ross R."/>
            <person name="Yang R."/>
            <person name="Briner A.E."/>
            <person name="Felis G.E."/>
            <person name="de Vos W.M."/>
            <person name="Barrangou R."/>
            <person name="Klaenhammer T.R."/>
            <person name="Caufield P.W."/>
            <person name="Cui Y."/>
            <person name="Zhang H."/>
            <person name="O'Toole P.W."/>
        </authorList>
    </citation>
    <scope>NUCLEOTIDE SEQUENCE [LARGE SCALE GENOMIC DNA]</scope>
    <source>
        <strain evidence="1 2">DSM 23365</strain>
    </source>
</reference>
<name>A0A0R2EXE0_9LACO</name>
<comment type="caution">
    <text evidence="1">The sequence shown here is derived from an EMBL/GenBank/DDBJ whole genome shotgun (WGS) entry which is preliminary data.</text>
</comment>
<proteinExistence type="predicted"/>